<dbReference type="AlphaFoldDB" id="A0A914WYV0"/>
<dbReference type="WBParaSite" id="PSAMB.scaffold5642size11209.g26998.t1">
    <property type="protein sequence ID" value="PSAMB.scaffold5642size11209.g26998.t1"/>
    <property type="gene ID" value="PSAMB.scaffold5642size11209.g26998"/>
</dbReference>
<evidence type="ECO:0000313" key="2">
    <source>
        <dbReference type="Proteomes" id="UP000887566"/>
    </source>
</evidence>
<dbReference type="InterPro" id="IPR016186">
    <property type="entry name" value="C-type_lectin-like/link_sf"/>
</dbReference>
<reference evidence="3" key="1">
    <citation type="submission" date="2022-11" db="UniProtKB">
        <authorList>
            <consortium name="WormBaseParasite"/>
        </authorList>
    </citation>
    <scope>IDENTIFICATION</scope>
</reference>
<dbReference type="InterPro" id="IPR016187">
    <property type="entry name" value="CTDL_fold"/>
</dbReference>
<dbReference type="SUPFAM" id="SSF56436">
    <property type="entry name" value="C-type lectin-like"/>
    <property type="match status" value="1"/>
</dbReference>
<feature type="signal peptide" evidence="1">
    <location>
        <begin position="1"/>
        <end position="17"/>
    </location>
</feature>
<sequence length="263" mass="28864">MLFSLAILLFIFPTVAALTDLQANCTGPDRRYNGTSCYVLGEPGITHSAAKLLCNHYLGYSGHLVHIRNAAVQATARELTTTYFFANVRVYTGLEPINSSAALTDKNNWGYYYRNGTVVVPAYQQPWAAAHPSTTNRAYYTPSGDYIATQAENYAYYFLCEYEEALKQPVTDLEEKCANLTSASVFTLFVNDVCYVVQPAVTKNYNDAKVACNALSGCNGQLAHVRTMSELWIADAVRSAAGVNLMARIGIEQTNLSSTDPNN</sequence>
<proteinExistence type="predicted"/>
<protein>
    <submittedName>
        <fullName evidence="3">Uncharacterized protein</fullName>
    </submittedName>
</protein>
<evidence type="ECO:0000256" key="1">
    <source>
        <dbReference type="SAM" id="SignalP"/>
    </source>
</evidence>
<dbReference type="CDD" id="cd00037">
    <property type="entry name" value="CLECT"/>
    <property type="match status" value="1"/>
</dbReference>
<feature type="chain" id="PRO_5037548678" evidence="1">
    <location>
        <begin position="18"/>
        <end position="263"/>
    </location>
</feature>
<organism evidence="2 3">
    <name type="scientific">Plectus sambesii</name>
    <dbReference type="NCBI Taxonomy" id="2011161"/>
    <lineage>
        <taxon>Eukaryota</taxon>
        <taxon>Metazoa</taxon>
        <taxon>Ecdysozoa</taxon>
        <taxon>Nematoda</taxon>
        <taxon>Chromadorea</taxon>
        <taxon>Plectida</taxon>
        <taxon>Plectina</taxon>
        <taxon>Plectoidea</taxon>
        <taxon>Plectidae</taxon>
        <taxon>Plectus</taxon>
    </lineage>
</organism>
<keyword evidence="2" id="KW-1185">Reference proteome</keyword>
<keyword evidence="1" id="KW-0732">Signal</keyword>
<name>A0A914WYV0_9BILA</name>
<dbReference type="Gene3D" id="3.10.100.10">
    <property type="entry name" value="Mannose-Binding Protein A, subunit A"/>
    <property type="match status" value="1"/>
</dbReference>
<evidence type="ECO:0000313" key="3">
    <source>
        <dbReference type="WBParaSite" id="PSAMB.scaffold5642size11209.g26998.t1"/>
    </source>
</evidence>
<dbReference type="Proteomes" id="UP000887566">
    <property type="component" value="Unplaced"/>
</dbReference>
<accession>A0A914WYV0</accession>